<gene>
    <name evidence="3" type="ORF">L9G74_00420</name>
</gene>
<feature type="region of interest" description="Disordered" evidence="1">
    <location>
        <begin position="202"/>
        <end position="406"/>
    </location>
</feature>
<feature type="compositionally biased region" description="Low complexity" evidence="1">
    <location>
        <begin position="215"/>
        <end position="287"/>
    </location>
</feature>
<dbReference type="Proteomes" id="UP001201549">
    <property type="component" value="Unassembled WGS sequence"/>
</dbReference>
<reference evidence="4" key="1">
    <citation type="submission" date="2023-07" db="EMBL/GenBank/DDBJ databases">
        <title>Shewanella mangrovi sp. nov., an acetaldehyde- degrading bacterium isolated from mangrove sediment.</title>
        <authorList>
            <person name="Liu Y."/>
        </authorList>
    </citation>
    <scope>NUCLEOTIDE SEQUENCE [LARGE SCALE GENOMIC DNA]</scope>
    <source>
        <strain evidence="4">C32</strain>
    </source>
</reference>
<evidence type="ECO:0000256" key="2">
    <source>
        <dbReference type="SAM" id="Phobius"/>
    </source>
</evidence>
<feature type="transmembrane region" description="Helical" evidence="2">
    <location>
        <begin position="37"/>
        <end position="58"/>
    </location>
</feature>
<accession>A0ABT2FF63</accession>
<evidence type="ECO:0000256" key="1">
    <source>
        <dbReference type="SAM" id="MobiDB-lite"/>
    </source>
</evidence>
<dbReference type="EMBL" id="JAKOGG010000001">
    <property type="protein sequence ID" value="MCS4554898.1"/>
    <property type="molecule type" value="Genomic_DNA"/>
</dbReference>
<evidence type="ECO:0000313" key="4">
    <source>
        <dbReference type="Proteomes" id="UP001201549"/>
    </source>
</evidence>
<comment type="caution">
    <text evidence="3">The sequence shown here is derived from an EMBL/GenBank/DDBJ whole genome shotgun (WGS) entry which is preliminary data.</text>
</comment>
<keyword evidence="2" id="KW-0812">Transmembrane</keyword>
<feature type="transmembrane region" description="Helical" evidence="2">
    <location>
        <begin position="64"/>
        <end position="81"/>
    </location>
</feature>
<feature type="transmembrane region" description="Helical" evidence="2">
    <location>
        <begin position="157"/>
        <end position="175"/>
    </location>
</feature>
<keyword evidence="2" id="KW-1133">Transmembrane helix</keyword>
<name>A0ABT2FF63_9GAMM</name>
<feature type="compositionally biased region" description="Polar residues" evidence="1">
    <location>
        <begin position="330"/>
        <end position="357"/>
    </location>
</feature>
<feature type="region of interest" description="Disordered" evidence="1">
    <location>
        <begin position="481"/>
        <end position="501"/>
    </location>
</feature>
<feature type="compositionally biased region" description="Low complexity" evidence="1">
    <location>
        <begin position="358"/>
        <end position="385"/>
    </location>
</feature>
<keyword evidence="4" id="KW-1185">Reference proteome</keyword>
<proteinExistence type="predicted"/>
<protein>
    <submittedName>
        <fullName evidence="3">Uncharacterized protein</fullName>
    </submittedName>
</protein>
<organism evidence="3 4">
    <name type="scientific">Shewanella electrica</name>
    <dbReference type="NCBI Taxonomy" id="515560"/>
    <lineage>
        <taxon>Bacteria</taxon>
        <taxon>Pseudomonadati</taxon>
        <taxon>Pseudomonadota</taxon>
        <taxon>Gammaproteobacteria</taxon>
        <taxon>Alteromonadales</taxon>
        <taxon>Shewanellaceae</taxon>
        <taxon>Shewanella</taxon>
    </lineage>
</organism>
<dbReference type="RefSeq" id="WP_238894212.1">
    <property type="nucleotide sequence ID" value="NZ_JAKOGG010000001.1"/>
</dbReference>
<evidence type="ECO:0000313" key="3">
    <source>
        <dbReference type="EMBL" id="MCS4554898.1"/>
    </source>
</evidence>
<keyword evidence="2" id="KW-0472">Membrane</keyword>
<sequence>MSDNIKKDLIEQLDTLVLRGNASLKAAAKADALVDLWLRWVPWLPVVPVLIFCFSWWLPWSVSISLLVLAPILLLLCGYCVKLSNNRFTRQQALLQFGRVLHDKDRLTSADEFLAHDATSPFNQLAVEDARNTVAQALALPQAALTQQQPLPPVRRWPFLLATVSLSVLVAWFSLYNSVVAPVAVADTTSLPVSTVNAPANLAPTLAQPREKNATKTVTPAPKPPESAADATPSASDTAQNSPSAAGKASDSSGNSSAASAQSAAATPAPAQSSASSASSDSAQTGAMGNKAAASKAQNGADAAKASEPLTAAEQTPNSASDDSDSASDPQNNANQPGSSEAQGNKNANTPKGAQNAGSEKNGGSQNQQGNNSKNGDKNGNQGQSQGNGGKGQRGNKSHGANEALKKTRGVAELLLAVPMVDQLIGTPNAGREKMIQQSYNGQTPEATSAVNSATPMTAKPYEAAGDTVLTPQEQQLLQQLYQRVPEQPSSTTKQREQHGN</sequence>